<dbReference type="InterPro" id="IPR003729">
    <property type="entry name" value="Bi_nuclease_dom"/>
</dbReference>
<keyword evidence="4" id="KW-1185">Reference proteome</keyword>
<dbReference type="EMBL" id="CP014228">
    <property type="protein sequence ID" value="AMD87976.1"/>
    <property type="molecule type" value="Genomic_DNA"/>
</dbReference>
<name>A0A120KLE0_ACTRD</name>
<feature type="region of interest" description="Disordered" evidence="1">
    <location>
        <begin position="88"/>
        <end position="109"/>
    </location>
</feature>
<dbReference type="AlphaFoldDB" id="A0A120KLE0"/>
<gene>
    <name evidence="3" type="ORF">AXF14_10805</name>
</gene>
<protein>
    <recommendedName>
        <fullName evidence="2">BFN domain-containing protein</fullName>
    </recommendedName>
</protein>
<reference evidence="4" key="1">
    <citation type="submission" date="2016-02" db="EMBL/GenBank/DDBJ databases">
        <authorList>
            <person name="Holder M.E."/>
            <person name="Ajami N.J."/>
            <person name="Petrosino J.F."/>
        </authorList>
    </citation>
    <scope>NUCLEOTIDE SEQUENCE [LARGE SCALE GENOMIC DNA]</scope>
    <source>
        <strain evidence="4">CCUG 36733</strain>
    </source>
</reference>
<feature type="domain" description="BFN" evidence="2">
    <location>
        <begin position="1"/>
        <end position="145"/>
    </location>
</feature>
<accession>A0A120KLE0</accession>
<dbReference type="Proteomes" id="UP000065220">
    <property type="component" value="Chromosome"/>
</dbReference>
<dbReference type="GO" id="GO:0004518">
    <property type="term" value="F:nuclease activity"/>
    <property type="evidence" value="ECO:0007669"/>
    <property type="project" value="InterPro"/>
</dbReference>
<evidence type="ECO:0000313" key="3">
    <source>
        <dbReference type="EMBL" id="AMD87976.1"/>
    </source>
</evidence>
<dbReference type="KEGG" id="ard:AXF14_10805"/>
<organism evidence="3 4">
    <name type="scientific">Actinomyces radicidentis</name>
    <dbReference type="NCBI Taxonomy" id="111015"/>
    <lineage>
        <taxon>Bacteria</taxon>
        <taxon>Bacillati</taxon>
        <taxon>Actinomycetota</taxon>
        <taxon>Actinomycetes</taxon>
        <taxon>Actinomycetales</taxon>
        <taxon>Actinomycetaceae</taxon>
        <taxon>Actinomyces</taxon>
    </lineage>
</organism>
<evidence type="ECO:0000259" key="2">
    <source>
        <dbReference type="PROSITE" id="PS51658"/>
    </source>
</evidence>
<evidence type="ECO:0000313" key="4">
    <source>
        <dbReference type="Proteomes" id="UP000065220"/>
    </source>
</evidence>
<proteinExistence type="predicted"/>
<sequence length="172" mass="17703">MTLVGVRATDSSTGLVAILVEVAGPAMVAVPVTAREGLLLSGSDGVTAPSWVDLLTRTCLALGAEPVDAVLDVDADAALTAHIRLRRSGEPSTEAASPHGTGAADGPTPVEALACSTGDALMLTQRGGLRIVATERLLDTHRLDLASEGSEARVAAWRQELETLDEDAVRVD</sequence>
<dbReference type="PROSITE" id="PS51658">
    <property type="entry name" value="BFN"/>
    <property type="match status" value="1"/>
</dbReference>
<evidence type="ECO:0000256" key="1">
    <source>
        <dbReference type="SAM" id="MobiDB-lite"/>
    </source>
</evidence>